<evidence type="ECO:0000256" key="2">
    <source>
        <dbReference type="ARBA" id="ARBA00006375"/>
    </source>
</evidence>
<evidence type="ECO:0000256" key="5">
    <source>
        <dbReference type="ARBA" id="ARBA00022737"/>
    </source>
</evidence>
<evidence type="ECO:0000313" key="11">
    <source>
        <dbReference type="EMBL" id="KJE95972.1"/>
    </source>
</evidence>
<dbReference type="PROSITE" id="PS50920">
    <property type="entry name" value="SOLCAR"/>
    <property type="match status" value="3"/>
</dbReference>
<reference evidence="12" key="1">
    <citation type="submission" date="2011-02" db="EMBL/GenBank/DDBJ databases">
        <title>The Genome Sequence of Capsaspora owczarzaki ATCC 30864.</title>
        <authorList>
            <person name="Russ C."/>
            <person name="Cuomo C."/>
            <person name="Burger G."/>
            <person name="Gray M.W."/>
            <person name="Holland P.W.H."/>
            <person name="King N."/>
            <person name="Lang F.B.F."/>
            <person name="Roger A.J."/>
            <person name="Ruiz-Trillo I."/>
            <person name="Young S.K."/>
            <person name="Zeng Q."/>
            <person name="Gargeya S."/>
            <person name="Alvarado L."/>
            <person name="Berlin A."/>
            <person name="Chapman S.B."/>
            <person name="Chen Z."/>
            <person name="Freedman E."/>
            <person name="Gellesch M."/>
            <person name="Goldberg J."/>
            <person name="Griggs A."/>
            <person name="Gujja S."/>
            <person name="Heilman E."/>
            <person name="Heiman D."/>
            <person name="Howarth C."/>
            <person name="Mehta T."/>
            <person name="Neiman D."/>
            <person name="Pearson M."/>
            <person name="Roberts A."/>
            <person name="Saif S."/>
            <person name="Shea T."/>
            <person name="Shenoy N."/>
            <person name="Sisk P."/>
            <person name="Stolte C."/>
            <person name="Sykes S."/>
            <person name="White J."/>
            <person name="Yandava C."/>
            <person name="Haas B."/>
            <person name="Nusbaum C."/>
            <person name="Birren B."/>
        </authorList>
    </citation>
    <scope>NUCLEOTIDE SEQUENCE</scope>
    <source>
        <strain evidence="12">ATCC 30864</strain>
    </source>
</reference>
<dbReference type="RefSeq" id="XP_004345099.2">
    <property type="nucleotide sequence ID" value="XM_004345049.2"/>
</dbReference>
<keyword evidence="7 8" id="KW-0472">Membrane</keyword>
<dbReference type="PhylomeDB" id="A0A0D2VWL5"/>
<evidence type="ECO:0000256" key="10">
    <source>
        <dbReference type="SAM" id="MobiDB-lite"/>
    </source>
</evidence>
<dbReference type="FunCoup" id="A0A0D2VWL5">
    <property type="interactions" value="5"/>
</dbReference>
<keyword evidence="4 8" id="KW-0812">Transmembrane</keyword>
<dbReference type="AlphaFoldDB" id="A0A0D2VWL5"/>
<accession>A0A0D2VWL5</accession>
<keyword evidence="3 9" id="KW-0813">Transport</keyword>
<dbReference type="GO" id="GO:0016020">
    <property type="term" value="C:membrane"/>
    <property type="evidence" value="ECO:0007669"/>
    <property type="project" value="UniProtKB-SubCell"/>
</dbReference>
<dbReference type="eggNOG" id="KOG0770">
    <property type="taxonomic scope" value="Eukaryota"/>
</dbReference>
<protein>
    <submittedName>
        <fullName evidence="11">ATP-Mg/Pi carrier protein</fullName>
    </submittedName>
</protein>
<feature type="repeat" description="Solcar" evidence="8">
    <location>
        <begin position="81"/>
        <end position="166"/>
    </location>
</feature>
<evidence type="ECO:0000256" key="4">
    <source>
        <dbReference type="ARBA" id="ARBA00022692"/>
    </source>
</evidence>
<dbReference type="Gene3D" id="1.50.40.10">
    <property type="entry name" value="Mitochondrial carrier domain"/>
    <property type="match status" value="2"/>
</dbReference>
<feature type="region of interest" description="Disordered" evidence="10">
    <location>
        <begin position="11"/>
        <end position="36"/>
    </location>
</feature>
<dbReference type="EMBL" id="KE346370">
    <property type="protein sequence ID" value="KJE95972.1"/>
    <property type="molecule type" value="Genomic_DNA"/>
</dbReference>
<keyword evidence="5" id="KW-0677">Repeat</keyword>
<evidence type="ECO:0000256" key="1">
    <source>
        <dbReference type="ARBA" id="ARBA00004141"/>
    </source>
</evidence>
<organism evidence="11 12">
    <name type="scientific">Capsaspora owczarzaki (strain ATCC 30864)</name>
    <dbReference type="NCBI Taxonomy" id="595528"/>
    <lineage>
        <taxon>Eukaryota</taxon>
        <taxon>Filasterea</taxon>
        <taxon>Capsaspora</taxon>
    </lineage>
</organism>
<evidence type="ECO:0000256" key="9">
    <source>
        <dbReference type="RuleBase" id="RU000488"/>
    </source>
</evidence>
<comment type="similarity">
    <text evidence="2 9">Belongs to the mitochondrial carrier (TC 2.A.29) family.</text>
</comment>
<name>A0A0D2VWL5_CAPO3</name>
<feature type="repeat" description="Solcar" evidence="8">
    <location>
        <begin position="474"/>
        <end position="554"/>
    </location>
</feature>
<dbReference type="OrthoDB" id="415315at2759"/>
<gene>
    <name evidence="11" type="ORF">CAOG_006350</name>
</gene>
<feature type="repeat" description="Solcar" evidence="8">
    <location>
        <begin position="172"/>
        <end position="271"/>
    </location>
</feature>
<feature type="compositionally biased region" description="Low complexity" evidence="10">
    <location>
        <begin position="326"/>
        <end position="341"/>
    </location>
</feature>
<comment type="subcellular location">
    <subcellularLocation>
        <location evidence="1">Membrane</location>
        <topology evidence="1">Multi-pass membrane protein</topology>
    </subcellularLocation>
</comment>
<sequence>MVDAIAGAAAVAGAAAPAPSPSSRPPSSTSKPGFVSLNHASAGSVGASVAQAGLLVESTSRSPASSSASSSSEQQPQQPTRPLLHIFVAGGVGGATGDFLMHSIDTVKIRIQSSHGQYEGTVDAFRKIVAEEGLIKGLYSGIGAALVGSVLSSSLYFTAYNVSKEHTLKYLPSTMAYFTSGAFGDFCASTLYVPLEVIKTRMQLQGAMQRVAGLTPRVGAPVAYQNVFHAFFTIYRREGLPGLYSGYRATVFRDMPFSAIQFTVYEQVKRLAAYLTEPDPLLIEEQKQLRRAQRQRQRQENQHQLVGLTSSSVPGLSASQLAILSNSSNDGSASSRRAASSGDRRNDPAAADGARPPVQLIPDAVEPTDPLAHPDNHYRTRFNTPTTINSLSGVMDGCISYTTDWMAGGITPSTFNTPGPSRVQQQRSLLATQDRGRMPGTSYCLDGNAVMLGDDDEVGWGPGQLLATVREAGKELLLGGFAGGVAGAITTPMDVVKTTLQSSPSAGVGVIDTFKSIYQQSGVRGLTRGMAARVIWTVPQSATMFFVFEQVTQFLARFDPDRVPAEE</sequence>
<feature type="region of interest" description="Disordered" evidence="10">
    <location>
        <begin position="292"/>
        <end position="311"/>
    </location>
</feature>
<dbReference type="SUPFAM" id="SSF103506">
    <property type="entry name" value="Mitochondrial carrier"/>
    <property type="match status" value="2"/>
</dbReference>
<evidence type="ECO:0000256" key="3">
    <source>
        <dbReference type="ARBA" id="ARBA00022448"/>
    </source>
</evidence>
<dbReference type="InterPro" id="IPR018108">
    <property type="entry name" value="MCP_transmembrane"/>
</dbReference>
<evidence type="ECO:0000256" key="8">
    <source>
        <dbReference type="PROSITE-ProRule" id="PRU00282"/>
    </source>
</evidence>
<keyword evidence="6" id="KW-1133">Transmembrane helix</keyword>
<dbReference type="Proteomes" id="UP000008743">
    <property type="component" value="Unassembled WGS sequence"/>
</dbReference>
<evidence type="ECO:0000313" key="12">
    <source>
        <dbReference type="Proteomes" id="UP000008743"/>
    </source>
</evidence>
<dbReference type="eggNOG" id="KOG0754">
    <property type="taxonomic scope" value="Eukaryota"/>
</dbReference>
<evidence type="ECO:0000256" key="6">
    <source>
        <dbReference type="ARBA" id="ARBA00022989"/>
    </source>
</evidence>
<dbReference type="InterPro" id="IPR023395">
    <property type="entry name" value="MCP_dom_sf"/>
</dbReference>
<dbReference type="PANTHER" id="PTHR45667">
    <property type="entry name" value="S-ADENOSYLMETHIONINE MITOCHONDRIAL CARRIER PROTEIN"/>
    <property type="match status" value="1"/>
</dbReference>
<dbReference type="Pfam" id="PF00153">
    <property type="entry name" value="Mito_carr"/>
    <property type="match status" value="3"/>
</dbReference>
<feature type="region of interest" description="Disordered" evidence="10">
    <location>
        <begin position="60"/>
        <end position="79"/>
    </location>
</feature>
<feature type="region of interest" description="Disordered" evidence="10">
    <location>
        <begin position="326"/>
        <end position="360"/>
    </location>
</feature>
<evidence type="ECO:0000256" key="7">
    <source>
        <dbReference type="ARBA" id="ARBA00023136"/>
    </source>
</evidence>
<proteinExistence type="inferred from homology"/>
<dbReference type="InParanoid" id="A0A0D2VWL5"/>
<keyword evidence="12" id="KW-1185">Reference proteome</keyword>